<keyword evidence="1" id="KW-0812">Transmembrane</keyword>
<name>A0A4R7I4J5_9ACTN</name>
<reference evidence="2 3" key="1">
    <citation type="submission" date="2019-03" db="EMBL/GenBank/DDBJ databases">
        <title>Sequencing the genomes of 1000 actinobacteria strains.</title>
        <authorList>
            <person name="Klenk H.-P."/>
        </authorList>
    </citation>
    <scope>NUCLEOTIDE SEQUENCE [LARGE SCALE GENOMIC DNA]</scope>
    <source>
        <strain evidence="2 3">DSM 18936</strain>
    </source>
</reference>
<dbReference type="RefSeq" id="WP_133870740.1">
    <property type="nucleotide sequence ID" value="NZ_SOAU01000001.1"/>
</dbReference>
<dbReference type="OrthoDB" id="3865735at2"/>
<keyword evidence="1" id="KW-1133">Transmembrane helix</keyword>
<dbReference type="EMBL" id="SOAU01000001">
    <property type="protein sequence ID" value="TDT18531.1"/>
    <property type="molecule type" value="Genomic_DNA"/>
</dbReference>
<dbReference type="Proteomes" id="UP000294558">
    <property type="component" value="Unassembled WGS sequence"/>
</dbReference>
<feature type="transmembrane region" description="Helical" evidence="1">
    <location>
        <begin position="145"/>
        <end position="164"/>
    </location>
</feature>
<protein>
    <recommendedName>
        <fullName evidence="4">YtkA-like protein</fullName>
    </recommendedName>
</protein>
<dbReference type="AlphaFoldDB" id="A0A4R7I4J5"/>
<evidence type="ECO:0000313" key="3">
    <source>
        <dbReference type="Proteomes" id="UP000294558"/>
    </source>
</evidence>
<evidence type="ECO:0000256" key="1">
    <source>
        <dbReference type="SAM" id="Phobius"/>
    </source>
</evidence>
<sequence>MTAFSTSRLVRTLAAVTLTVVALAGVGAPAGAGGWAIASLDATPDAEAGTTEDVSFTILQHGVRPADLDGDVGISLVDGTGDPTFFPAIGTGETGHYVATVTWPETAGRYDWRIRMGWFGDHELGSVEVQAPDAGSFLAWSDLRWVALGGALLLAGVAVADLALARRRRLAPA</sequence>
<proteinExistence type="predicted"/>
<keyword evidence="1" id="KW-0472">Membrane</keyword>
<evidence type="ECO:0008006" key="4">
    <source>
        <dbReference type="Google" id="ProtNLM"/>
    </source>
</evidence>
<keyword evidence="3" id="KW-1185">Reference proteome</keyword>
<comment type="caution">
    <text evidence="2">The sequence shown here is derived from an EMBL/GenBank/DDBJ whole genome shotgun (WGS) entry which is preliminary data.</text>
</comment>
<evidence type="ECO:0000313" key="2">
    <source>
        <dbReference type="EMBL" id="TDT18531.1"/>
    </source>
</evidence>
<accession>A0A4R7I4J5</accession>
<gene>
    <name evidence="2" type="ORF">BDK89_4152</name>
</gene>
<organism evidence="2 3">
    <name type="scientific">Ilumatobacter fluminis</name>
    <dbReference type="NCBI Taxonomy" id="467091"/>
    <lineage>
        <taxon>Bacteria</taxon>
        <taxon>Bacillati</taxon>
        <taxon>Actinomycetota</taxon>
        <taxon>Acidimicrobiia</taxon>
        <taxon>Acidimicrobiales</taxon>
        <taxon>Ilumatobacteraceae</taxon>
        <taxon>Ilumatobacter</taxon>
    </lineage>
</organism>